<evidence type="ECO:0000256" key="3">
    <source>
        <dbReference type="ARBA" id="ARBA00023002"/>
    </source>
</evidence>
<accession>A0A511CZ70</accession>
<evidence type="ECO:0000256" key="2">
    <source>
        <dbReference type="ARBA" id="ARBA00022723"/>
    </source>
</evidence>
<evidence type="ECO:0000259" key="7">
    <source>
        <dbReference type="PROSITE" id="PS51085"/>
    </source>
</evidence>
<dbReference type="InterPro" id="IPR051452">
    <property type="entry name" value="Diverse_Oxidoreductases"/>
</dbReference>
<dbReference type="EMBL" id="BJVI01000002">
    <property type="protein sequence ID" value="GEL16564.1"/>
    <property type="molecule type" value="Genomic_DNA"/>
</dbReference>
<evidence type="ECO:0000256" key="1">
    <source>
        <dbReference type="ARBA" id="ARBA00022714"/>
    </source>
</evidence>
<dbReference type="PROSITE" id="PS00197">
    <property type="entry name" value="2FE2S_FER_1"/>
    <property type="match status" value="1"/>
</dbReference>
<evidence type="ECO:0000256" key="4">
    <source>
        <dbReference type="ARBA" id="ARBA00023004"/>
    </source>
</evidence>
<proteinExistence type="predicted"/>
<feature type="domain" description="2Fe-2S ferredoxin-type" evidence="7">
    <location>
        <begin position="4"/>
        <end position="80"/>
    </location>
</feature>
<comment type="pathway">
    <text evidence="6">Alkaloid degradation; nicotine degradation.</text>
</comment>
<keyword evidence="1" id="KW-0001">2Fe-2S</keyword>
<keyword evidence="9" id="KW-1185">Reference proteome</keyword>
<dbReference type="CDD" id="cd00207">
    <property type="entry name" value="fer2"/>
    <property type="match status" value="1"/>
</dbReference>
<dbReference type="Proteomes" id="UP000321328">
    <property type="component" value="Unassembled WGS sequence"/>
</dbReference>
<dbReference type="GO" id="GO:0046872">
    <property type="term" value="F:metal ion binding"/>
    <property type="evidence" value="ECO:0007669"/>
    <property type="project" value="UniProtKB-KW"/>
</dbReference>
<dbReference type="SUPFAM" id="SSF47741">
    <property type="entry name" value="CO dehydrogenase ISP C-domain like"/>
    <property type="match status" value="1"/>
</dbReference>
<dbReference type="Pfam" id="PF00111">
    <property type="entry name" value="Fer2"/>
    <property type="match status" value="1"/>
</dbReference>
<evidence type="ECO:0000256" key="5">
    <source>
        <dbReference type="ARBA" id="ARBA00023014"/>
    </source>
</evidence>
<dbReference type="AlphaFoldDB" id="A0A511CZ70"/>
<evidence type="ECO:0000256" key="6">
    <source>
        <dbReference type="ARBA" id="ARBA00060707"/>
    </source>
</evidence>
<dbReference type="FunFam" id="3.10.20.30:FF:000020">
    <property type="entry name" value="Xanthine dehydrogenase iron-sulfur subunit"/>
    <property type="match status" value="1"/>
</dbReference>
<gene>
    <name evidence="8" type="ORF">PA7_04010</name>
</gene>
<keyword evidence="4" id="KW-0408">Iron</keyword>
<keyword evidence="2" id="KW-0479">Metal-binding</keyword>
<dbReference type="InterPro" id="IPR006058">
    <property type="entry name" value="2Fe2S_fd_BS"/>
</dbReference>
<dbReference type="InterPro" id="IPR036010">
    <property type="entry name" value="2Fe-2S_ferredoxin-like_sf"/>
</dbReference>
<dbReference type="SUPFAM" id="SSF54292">
    <property type="entry name" value="2Fe-2S ferredoxin-like"/>
    <property type="match status" value="1"/>
</dbReference>
<dbReference type="InterPro" id="IPR002888">
    <property type="entry name" value="2Fe-2S-bd"/>
</dbReference>
<name>A0A511CZ70_9PSEU</name>
<protein>
    <submittedName>
        <fullName evidence="8">Xanthine dehydrogenase</fullName>
    </submittedName>
</protein>
<dbReference type="GO" id="GO:0016491">
    <property type="term" value="F:oxidoreductase activity"/>
    <property type="evidence" value="ECO:0007669"/>
    <property type="project" value="UniProtKB-KW"/>
</dbReference>
<dbReference type="Gene3D" id="1.10.150.120">
    <property type="entry name" value="[2Fe-2S]-binding domain"/>
    <property type="match status" value="1"/>
</dbReference>
<dbReference type="Pfam" id="PF01799">
    <property type="entry name" value="Fer2_2"/>
    <property type="match status" value="1"/>
</dbReference>
<evidence type="ECO:0000313" key="9">
    <source>
        <dbReference type="Proteomes" id="UP000321328"/>
    </source>
</evidence>
<dbReference type="PROSITE" id="PS51085">
    <property type="entry name" value="2FE2S_FER_2"/>
    <property type="match status" value="1"/>
</dbReference>
<dbReference type="STRING" id="1123024.GCA_000423625_00656"/>
<sequence length="158" mass="16448">MSAVELTFTVNGRPRVVEIDPAETLLGVLRDRLGLTGTKEGCNEGECGACTVLVDGLPVDSCIYAAAATAGRRVETAEGLTHDGLGRELQAAFVAAGGVQCGFCTPGFITTLVAVLREDDKPSEEDVRTALAGNICRCTGYSQILDAVAATISGRNER</sequence>
<dbReference type="InterPro" id="IPR012675">
    <property type="entry name" value="Beta-grasp_dom_sf"/>
</dbReference>
<dbReference type="InterPro" id="IPR001041">
    <property type="entry name" value="2Fe-2S_ferredoxin-type"/>
</dbReference>
<organism evidence="8 9">
    <name type="scientific">Pseudonocardia asaccharolytica DSM 44247 = NBRC 16224</name>
    <dbReference type="NCBI Taxonomy" id="1123024"/>
    <lineage>
        <taxon>Bacteria</taxon>
        <taxon>Bacillati</taxon>
        <taxon>Actinomycetota</taxon>
        <taxon>Actinomycetes</taxon>
        <taxon>Pseudonocardiales</taxon>
        <taxon>Pseudonocardiaceae</taxon>
        <taxon>Pseudonocardia</taxon>
    </lineage>
</organism>
<comment type="caution">
    <text evidence="8">The sequence shown here is derived from an EMBL/GenBank/DDBJ whole genome shotgun (WGS) entry which is preliminary data.</text>
</comment>
<dbReference type="InterPro" id="IPR036884">
    <property type="entry name" value="2Fe-2S-bd_dom_sf"/>
</dbReference>
<dbReference type="PANTHER" id="PTHR44379:SF8">
    <property type="entry name" value="XANTHINE DEHYDROGENASE IRON-SULFUR-BINDING SUBUNIT XDHC-RELATED"/>
    <property type="match status" value="1"/>
</dbReference>
<dbReference type="GO" id="GO:0051537">
    <property type="term" value="F:2 iron, 2 sulfur cluster binding"/>
    <property type="evidence" value="ECO:0007669"/>
    <property type="project" value="UniProtKB-KW"/>
</dbReference>
<dbReference type="PANTHER" id="PTHR44379">
    <property type="entry name" value="OXIDOREDUCTASE WITH IRON-SULFUR SUBUNIT"/>
    <property type="match status" value="1"/>
</dbReference>
<keyword evidence="3" id="KW-0560">Oxidoreductase</keyword>
<keyword evidence="5" id="KW-0411">Iron-sulfur</keyword>
<evidence type="ECO:0000313" key="8">
    <source>
        <dbReference type="EMBL" id="GEL16564.1"/>
    </source>
</evidence>
<reference evidence="8 9" key="1">
    <citation type="submission" date="2019-07" db="EMBL/GenBank/DDBJ databases">
        <title>Whole genome shotgun sequence of Pseudonocardia asaccharolytica NBRC 16224.</title>
        <authorList>
            <person name="Hosoyama A."/>
            <person name="Uohara A."/>
            <person name="Ohji S."/>
            <person name="Ichikawa N."/>
        </authorList>
    </citation>
    <scope>NUCLEOTIDE SEQUENCE [LARGE SCALE GENOMIC DNA]</scope>
    <source>
        <strain evidence="8 9">NBRC 16224</strain>
    </source>
</reference>
<dbReference type="Gene3D" id="3.10.20.30">
    <property type="match status" value="1"/>
</dbReference>